<proteinExistence type="predicted"/>
<dbReference type="Ensembl" id="ENSOMET00000003968.1">
    <property type="protein sequence ID" value="ENSOMEP00000007514.1"/>
    <property type="gene ID" value="ENSOMEG00000008629.1"/>
</dbReference>
<keyword evidence="2 3" id="KW-1015">Disulfide bond</keyword>
<dbReference type="PANTHER" id="PTHR48071:SF18">
    <property type="entry name" value="DELETED IN MALIGNANT BRAIN TUMORS 1 PROTEIN-RELATED"/>
    <property type="match status" value="1"/>
</dbReference>
<dbReference type="GO" id="GO:0016020">
    <property type="term" value="C:membrane"/>
    <property type="evidence" value="ECO:0007669"/>
    <property type="project" value="InterPro"/>
</dbReference>
<protein>
    <recommendedName>
        <fullName evidence="4">SRCR domain-containing protein</fullName>
    </recommendedName>
</protein>
<dbReference type="Pfam" id="PF00530">
    <property type="entry name" value="SRCR"/>
    <property type="match status" value="1"/>
</dbReference>
<evidence type="ECO:0000256" key="1">
    <source>
        <dbReference type="ARBA" id="ARBA00022729"/>
    </source>
</evidence>
<dbReference type="GeneTree" id="ENSGT00940000169120"/>
<evidence type="ECO:0000256" key="2">
    <source>
        <dbReference type="ARBA" id="ARBA00023157"/>
    </source>
</evidence>
<dbReference type="AlphaFoldDB" id="A0A3B3BQG3"/>
<evidence type="ECO:0000313" key="5">
    <source>
        <dbReference type="Ensembl" id="ENSOMEP00000007514.1"/>
    </source>
</evidence>
<dbReference type="PANTHER" id="PTHR48071">
    <property type="entry name" value="SRCR DOMAIN-CONTAINING PROTEIN"/>
    <property type="match status" value="1"/>
</dbReference>
<dbReference type="Proteomes" id="UP000261560">
    <property type="component" value="Unplaced"/>
</dbReference>
<sequence>PHPPPAWWPCPLSAGLLCSGEGDVRLTGSESAAEGRVEIFYNSRWETVCDDGWDMRETRVVCRQHPSLKNIYIFSSFPISAPGPIWLDNILCDGDENNLISCESRAWGERDCTHTEDVSVVCSSLTNSTSTHRISLSKDFGQLFETATNCDLNILLQSPTGNRQEDDLPEMDGTTICEHKTILSLFPNFNVFPETTNITVELRKPCHPYFSSLIRYLKQF</sequence>
<keyword evidence="1" id="KW-0732">Signal</keyword>
<reference evidence="5" key="2">
    <citation type="submission" date="2025-09" db="UniProtKB">
        <authorList>
            <consortium name="Ensembl"/>
        </authorList>
    </citation>
    <scope>IDENTIFICATION</scope>
</reference>
<evidence type="ECO:0000313" key="6">
    <source>
        <dbReference type="Proteomes" id="UP000261560"/>
    </source>
</evidence>
<reference evidence="5" key="1">
    <citation type="submission" date="2025-08" db="UniProtKB">
        <authorList>
            <consortium name="Ensembl"/>
        </authorList>
    </citation>
    <scope>IDENTIFICATION</scope>
</reference>
<dbReference type="PaxDb" id="30732-ENSOMEP00000007514"/>
<dbReference type="PROSITE" id="PS50287">
    <property type="entry name" value="SRCR_2"/>
    <property type="match status" value="1"/>
</dbReference>
<organism evidence="5 6">
    <name type="scientific">Oryzias melastigma</name>
    <name type="common">Marine medaka</name>
    <dbReference type="NCBI Taxonomy" id="30732"/>
    <lineage>
        <taxon>Eukaryota</taxon>
        <taxon>Metazoa</taxon>
        <taxon>Chordata</taxon>
        <taxon>Craniata</taxon>
        <taxon>Vertebrata</taxon>
        <taxon>Euteleostomi</taxon>
        <taxon>Actinopterygii</taxon>
        <taxon>Neopterygii</taxon>
        <taxon>Teleostei</taxon>
        <taxon>Neoteleostei</taxon>
        <taxon>Acanthomorphata</taxon>
        <taxon>Ovalentaria</taxon>
        <taxon>Atherinomorphae</taxon>
        <taxon>Beloniformes</taxon>
        <taxon>Adrianichthyidae</taxon>
        <taxon>Oryziinae</taxon>
        <taxon>Oryzias</taxon>
    </lineage>
</organism>
<comment type="caution">
    <text evidence="3">Lacks conserved residue(s) required for the propagation of feature annotation.</text>
</comment>
<evidence type="ECO:0000256" key="3">
    <source>
        <dbReference type="PROSITE-ProRule" id="PRU00196"/>
    </source>
</evidence>
<accession>A0A3B3BQG3</accession>
<feature type="domain" description="SRCR" evidence="4">
    <location>
        <begin position="24"/>
        <end position="123"/>
    </location>
</feature>
<dbReference type="Gene3D" id="3.10.250.10">
    <property type="entry name" value="SRCR-like domain"/>
    <property type="match status" value="1"/>
</dbReference>
<dbReference type="InterPro" id="IPR036772">
    <property type="entry name" value="SRCR-like_dom_sf"/>
</dbReference>
<dbReference type="FunFam" id="3.10.250.10:FF:000001">
    <property type="entry name" value="Lysyl oxidase 4 isoform X1"/>
    <property type="match status" value="1"/>
</dbReference>
<evidence type="ECO:0000259" key="4">
    <source>
        <dbReference type="PROSITE" id="PS50287"/>
    </source>
</evidence>
<name>A0A3B3BQG3_ORYME</name>
<dbReference type="SUPFAM" id="SSF56487">
    <property type="entry name" value="SRCR-like"/>
    <property type="match status" value="1"/>
</dbReference>
<keyword evidence="6" id="KW-1185">Reference proteome</keyword>
<dbReference type="InterPro" id="IPR001190">
    <property type="entry name" value="SRCR"/>
</dbReference>
<feature type="disulfide bond" evidence="3">
    <location>
        <begin position="92"/>
        <end position="102"/>
    </location>
</feature>
<dbReference type="SMART" id="SM00202">
    <property type="entry name" value="SR"/>
    <property type="match status" value="1"/>
</dbReference>
<dbReference type="STRING" id="30732.ENSOMEP00000007514"/>
<dbReference type="PRINTS" id="PR00258">
    <property type="entry name" value="SPERACTRCPTR"/>
</dbReference>